<reference evidence="2 3" key="1">
    <citation type="journal article" date="2017" name="Int. J. Syst. Evol. Microbiol.">
        <title>Ramlibacter alkalitolerans sp. nov., alkali-tolerant bacterium isolated from soil of ginseng.</title>
        <authorList>
            <person name="Lee D.H."/>
            <person name="Cha C.J."/>
        </authorList>
    </citation>
    <scope>NUCLEOTIDE SEQUENCE [LARGE SCALE GENOMIC DNA]</scope>
    <source>
        <strain evidence="2 3">KACC 19305</strain>
    </source>
</reference>
<proteinExistence type="predicted"/>
<keyword evidence="3" id="KW-1185">Reference proteome</keyword>
<protein>
    <submittedName>
        <fullName evidence="2">DUF3421 domain-containing protein</fullName>
    </submittedName>
</protein>
<feature type="signal peptide" evidence="1">
    <location>
        <begin position="1"/>
        <end position="19"/>
    </location>
</feature>
<keyword evidence="1" id="KW-0732">Signal</keyword>
<evidence type="ECO:0000313" key="2">
    <source>
        <dbReference type="EMBL" id="MBL0425964.1"/>
    </source>
</evidence>
<dbReference type="Pfam" id="PF11901">
    <property type="entry name" value="DM9"/>
    <property type="match status" value="1"/>
</dbReference>
<sequence length="214" mass="21715">MQRTLAGVLVFLASGLACADGLQWVAKDTPATLVAGGGSDALSFHVCRADVGNGVVVPGKFWTSGASGGECRIALDGQERGLAAFEVLAQRSIAEASYAWVPGHAMSYPQRSLIGGKAADGEPLLVCAAVHAADGSVHPGYIHDENCVYGKDGGQFTSANYVVLATNDAGVPTTESAQPATEGFDPGSILASAGVAALCASKEGSCLRSLPDNY</sequence>
<evidence type="ECO:0000256" key="1">
    <source>
        <dbReference type="SAM" id="SignalP"/>
    </source>
</evidence>
<dbReference type="Proteomes" id="UP000622707">
    <property type="component" value="Unassembled WGS sequence"/>
</dbReference>
<comment type="caution">
    <text evidence="2">The sequence shown here is derived from an EMBL/GenBank/DDBJ whole genome shotgun (WGS) entry which is preliminary data.</text>
</comment>
<dbReference type="PANTHER" id="PTHR31649:SF1">
    <property type="entry name" value="FARNESOIC ACID O-METHYL TRANSFERASE DOMAIN-CONTAINING PROTEIN"/>
    <property type="match status" value="1"/>
</dbReference>
<accession>A0ABS1JNY1</accession>
<feature type="chain" id="PRO_5047250307" evidence="1">
    <location>
        <begin position="20"/>
        <end position="214"/>
    </location>
</feature>
<evidence type="ECO:0000313" key="3">
    <source>
        <dbReference type="Proteomes" id="UP000622707"/>
    </source>
</evidence>
<dbReference type="InterPro" id="IPR006616">
    <property type="entry name" value="DM9_repeat"/>
</dbReference>
<dbReference type="SMART" id="SM00696">
    <property type="entry name" value="DM9"/>
    <property type="match status" value="1"/>
</dbReference>
<name>A0ABS1JNY1_9BURK</name>
<organism evidence="2 3">
    <name type="scientific">Ramlibacter alkalitolerans</name>
    <dbReference type="NCBI Taxonomy" id="2039631"/>
    <lineage>
        <taxon>Bacteria</taxon>
        <taxon>Pseudomonadati</taxon>
        <taxon>Pseudomonadota</taxon>
        <taxon>Betaproteobacteria</taxon>
        <taxon>Burkholderiales</taxon>
        <taxon>Comamonadaceae</taxon>
        <taxon>Ramlibacter</taxon>
    </lineage>
</organism>
<dbReference type="PANTHER" id="PTHR31649">
    <property type="entry name" value="AGAP009604-PA"/>
    <property type="match status" value="1"/>
</dbReference>
<dbReference type="PROSITE" id="PS51257">
    <property type="entry name" value="PROKAR_LIPOPROTEIN"/>
    <property type="match status" value="1"/>
</dbReference>
<dbReference type="EMBL" id="JAEQND010000006">
    <property type="protein sequence ID" value="MBL0425964.1"/>
    <property type="molecule type" value="Genomic_DNA"/>
</dbReference>
<gene>
    <name evidence="2" type="ORF">JI746_12695</name>
</gene>